<dbReference type="EMBL" id="BAAARA010000001">
    <property type="protein sequence ID" value="GAA2331186.1"/>
    <property type="molecule type" value="Genomic_DNA"/>
</dbReference>
<keyword evidence="1" id="KW-0663">Pyridoxal phosphate</keyword>
<comment type="caution">
    <text evidence="2">The sequence shown here is derived from an EMBL/GenBank/DDBJ whole genome shotgun (WGS) entry which is preliminary data.</text>
</comment>
<name>A0ABP5SHA5_9PSEU</name>
<evidence type="ECO:0000256" key="1">
    <source>
        <dbReference type="ARBA" id="ARBA00022898"/>
    </source>
</evidence>
<dbReference type="Proteomes" id="UP001501218">
    <property type="component" value="Unassembled WGS sequence"/>
</dbReference>
<dbReference type="Pfam" id="PF22580">
    <property type="entry name" value="KYNU_C"/>
    <property type="match status" value="1"/>
</dbReference>
<protein>
    <recommendedName>
        <fullName evidence="4">Kynureninase</fullName>
    </recommendedName>
</protein>
<gene>
    <name evidence="2" type="ORF">GCM10009854_02720</name>
</gene>
<dbReference type="InterPro" id="IPR015422">
    <property type="entry name" value="PyrdxlP-dep_Trfase_small"/>
</dbReference>
<sequence>MSLRHPHAYGLIQALAAQGVVADMRAPDVLRFGVNALHTSHHDVLAAVTRLQRTTENGDYDPAPQEPGTVT</sequence>
<dbReference type="Gene3D" id="3.90.1150.10">
    <property type="entry name" value="Aspartate Aminotransferase, domain 1"/>
    <property type="match status" value="1"/>
</dbReference>
<evidence type="ECO:0000313" key="3">
    <source>
        <dbReference type="Proteomes" id="UP001501218"/>
    </source>
</evidence>
<accession>A0ABP5SHA5</accession>
<dbReference type="InterPro" id="IPR010111">
    <property type="entry name" value="Kynureninase"/>
</dbReference>
<reference evidence="3" key="1">
    <citation type="journal article" date="2019" name="Int. J. Syst. Evol. Microbiol.">
        <title>The Global Catalogue of Microorganisms (GCM) 10K type strain sequencing project: providing services to taxonomists for standard genome sequencing and annotation.</title>
        <authorList>
            <consortium name="The Broad Institute Genomics Platform"/>
            <consortium name="The Broad Institute Genome Sequencing Center for Infectious Disease"/>
            <person name="Wu L."/>
            <person name="Ma J."/>
        </authorList>
    </citation>
    <scope>NUCLEOTIDE SEQUENCE [LARGE SCALE GENOMIC DNA]</scope>
    <source>
        <strain evidence="3">JCM 16221</strain>
    </source>
</reference>
<proteinExistence type="predicted"/>
<keyword evidence="3" id="KW-1185">Reference proteome</keyword>
<evidence type="ECO:0008006" key="4">
    <source>
        <dbReference type="Google" id="ProtNLM"/>
    </source>
</evidence>
<organism evidence="2 3">
    <name type="scientific">Saccharopolyspora halophila</name>
    <dbReference type="NCBI Taxonomy" id="405551"/>
    <lineage>
        <taxon>Bacteria</taxon>
        <taxon>Bacillati</taxon>
        <taxon>Actinomycetota</taxon>
        <taxon>Actinomycetes</taxon>
        <taxon>Pseudonocardiales</taxon>
        <taxon>Pseudonocardiaceae</taxon>
        <taxon>Saccharopolyspora</taxon>
    </lineage>
</organism>
<evidence type="ECO:0000313" key="2">
    <source>
        <dbReference type="EMBL" id="GAA2331186.1"/>
    </source>
</evidence>